<dbReference type="Proteomes" id="UP000501812">
    <property type="component" value="Chromosome"/>
</dbReference>
<keyword evidence="3" id="KW-1185">Reference proteome</keyword>
<evidence type="ECO:0000313" key="3">
    <source>
        <dbReference type="Proteomes" id="UP000501812"/>
    </source>
</evidence>
<proteinExistence type="predicted"/>
<dbReference type="EMBL" id="CP051774">
    <property type="protein sequence ID" value="QJE97801.1"/>
    <property type="molecule type" value="Genomic_DNA"/>
</dbReference>
<evidence type="ECO:0000256" key="1">
    <source>
        <dbReference type="SAM" id="MobiDB-lite"/>
    </source>
</evidence>
<evidence type="ECO:0000313" key="2">
    <source>
        <dbReference type="EMBL" id="QJE97801.1"/>
    </source>
</evidence>
<feature type="region of interest" description="Disordered" evidence="1">
    <location>
        <begin position="203"/>
        <end position="223"/>
    </location>
</feature>
<accession>A0A858RMI0</accession>
<dbReference type="AlphaFoldDB" id="A0A858RMI0"/>
<dbReference type="KEGG" id="luo:HHL09_19110"/>
<sequence>MRLGCLLPLISVVLVVGGAQGFYTVFSNRKPVEVSIQDFLKQVPDAKWIKVTGGQLDTIHAVYNAGITQKSEAREIYVPVVAPGSDSSSEPIKLLLLTKDPQLVKFINDGNKLDESLSEEQALEFMLKNVDKLRPARDVQGLVQFGIDSNDKRRRKIADLYKNLADDAVILEDGKKPDIAQASFFLFGGLALGGVLALRSFKKSSPPPLPPAASPQTGGSSGS</sequence>
<protein>
    <submittedName>
        <fullName evidence="2">Uncharacterized protein</fullName>
    </submittedName>
</protein>
<reference evidence="2 3" key="1">
    <citation type="submission" date="2020-04" db="EMBL/GenBank/DDBJ databases">
        <title>Luteolibacter sp. G-1-1-1 isolated from soil.</title>
        <authorList>
            <person name="Dahal R.H."/>
        </authorList>
    </citation>
    <scope>NUCLEOTIDE SEQUENCE [LARGE SCALE GENOMIC DNA]</scope>
    <source>
        <strain evidence="2 3">G-1-1-1</strain>
    </source>
</reference>
<name>A0A858RMI0_9BACT</name>
<gene>
    <name evidence="2" type="ORF">HHL09_19110</name>
</gene>
<organism evidence="2 3">
    <name type="scientific">Luteolibacter luteus</name>
    <dbReference type="NCBI Taxonomy" id="2728835"/>
    <lineage>
        <taxon>Bacteria</taxon>
        <taxon>Pseudomonadati</taxon>
        <taxon>Verrucomicrobiota</taxon>
        <taxon>Verrucomicrobiia</taxon>
        <taxon>Verrucomicrobiales</taxon>
        <taxon>Verrucomicrobiaceae</taxon>
        <taxon>Luteolibacter</taxon>
    </lineage>
</organism>
<dbReference type="RefSeq" id="WP_169456227.1">
    <property type="nucleotide sequence ID" value="NZ_CP051774.1"/>
</dbReference>